<feature type="compositionally biased region" description="Polar residues" evidence="6">
    <location>
        <begin position="73"/>
        <end position="92"/>
    </location>
</feature>
<evidence type="ECO:0000256" key="2">
    <source>
        <dbReference type="ARBA" id="ARBA00009530"/>
    </source>
</evidence>
<name>A0A0F4GK92_9PEZI</name>
<dbReference type="STRING" id="1047168.A0A0F4GK92"/>
<dbReference type="EMBL" id="LAFY01000477">
    <property type="protein sequence ID" value="KJX97482.1"/>
    <property type="molecule type" value="Genomic_DNA"/>
</dbReference>
<organism evidence="8 9">
    <name type="scientific">Zymoseptoria brevis</name>
    <dbReference type="NCBI Taxonomy" id="1047168"/>
    <lineage>
        <taxon>Eukaryota</taxon>
        <taxon>Fungi</taxon>
        <taxon>Dikarya</taxon>
        <taxon>Ascomycota</taxon>
        <taxon>Pezizomycotina</taxon>
        <taxon>Dothideomycetes</taxon>
        <taxon>Dothideomycetidae</taxon>
        <taxon>Mycosphaerellales</taxon>
        <taxon>Mycosphaerellaceae</taxon>
        <taxon>Zymoseptoria</taxon>
    </lineage>
</organism>
<proteinExistence type="inferred from homology"/>
<comment type="similarity">
    <text evidence="2">Belongs to the UPF0057 (PMP3) family.</text>
</comment>
<keyword evidence="3 7" id="KW-0812">Transmembrane</keyword>
<dbReference type="AlphaFoldDB" id="A0A0F4GK92"/>
<dbReference type="PROSITE" id="PS01309">
    <property type="entry name" value="UPF0057"/>
    <property type="match status" value="1"/>
</dbReference>
<evidence type="ECO:0000256" key="3">
    <source>
        <dbReference type="ARBA" id="ARBA00022692"/>
    </source>
</evidence>
<dbReference type="Proteomes" id="UP000033647">
    <property type="component" value="Unassembled WGS sequence"/>
</dbReference>
<evidence type="ECO:0000256" key="7">
    <source>
        <dbReference type="SAM" id="Phobius"/>
    </source>
</evidence>
<dbReference type="PANTHER" id="PTHR21659">
    <property type="entry name" value="HYDROPHOBIC PROTEIN RCI2 LOW TEMPERATURE AND SALT RESPONSIVE PROTEIN LTI6 -RELATED"/>
    <property type="match status" value="1"/>
</dbReference>
<accession>A0A0F4GK92</accession>
<evidence type="ECO:0000313" key="9">
    <source>
        <dbReference type="Proteomes" id="UP000033647"/>
    </source>
</evidence>
<gene>
    <name evidence="8" type="ORF">TI39_contig485g00004</name>
</gene>
<dbReference type="Pfam" id="PF01679">
    <property type="entry name" value="Pmp3"/>
    <property type="match status" value="1"/>
</dbReference>
<protein>
    <submittedName>
        <fullName evidence="8">Stress response RCI peptide like protein</fullName>
    </submittedName>
</protein>
<reference evidence="8 9" key="1">
    <citation type="submission" date="2015-03" db="EMBL/GenBank/DDBJ databases">
        <title>RNA-seq based gene annotation and comparative genomics of four Zymoseptoria species reveal species-specific pathogenicity related genes and transposable element activity.</title>
        <authorList>
            <person name="Grandaubert J."/>
            <person name="Bhattacharyya A."/>
            <person name="Stukenbrock E.H."/>
        </authorList>
    </citation>
    <scope>NUCLEOTIDE SEQUENCE [LARGE SCALE GENOMIC DNA]</scope>
    <source>
        <strain evidence="8 9">Zb18110</strain>
    </source>
</reference>
<dbReference type="InterPro" id="IPR000612">
    <property type="entry name" value="PMP3"/>
</dbReference>
<evidence type="ECO:0000313" key="8">
    <source>
        <dbReference type="EMBL" id="KJX97482.1"/>
    </source>
</evidence>
<evidence type="ECO:0000256" key="5">
    <source>
        <dbReference type="ARBA" id="ARBA00023136"/>
    </source>
</evidence>
<comment type="caution">
    <text evidence="8">The sequence shown here is derived from an EMBL/GenBank/DDBJ whole genome shotgun (WGS) entry which is preliminary data.</text>
</comment>
<feature type="transmembrane region" description="Helical" evidence="7">
    <location>
        <begin position="32"/>
        <end position="58"/>
    </location>
</feature>
<keyword evidence="9" id="KW-1185">Reference proteome</keyword>
<sequence length="139" mass="16029">MTLGGVLLGIIAIFFPPAAVIVRRGCHMDLVINVILLFLAWIPGIIHAWYIIATYPSLRQRHRRARERRRSQLIGTRSPSMSVISHGSGYTQRRSSSRRRSTSRNPSLIRHERVSRSYHRDDAYPGGRTVYYPPVTRKY</sequence>
<dbReference type="OrthoDB" id="2802411at2759"/>
<dbReference type="PANTHER" id="PTHR21659:SF112">
    <property type="entry name" value="PROTEIN SNA2-RELATED"/>
    <property type="match status" value="1"/>
</dbReference>
<feature type="region of interest" description="Disordered" evidence="6">
    <location>
        <begin position="66"/>
        <end position="112"/>
    </location>
</feature>
<evidence type="ECO:0000256" key="4">
    <source>
        <dbReference type="ARBA" id="ARBA00022989"/>
    </source>
</evidence>
<evidence type="ECO:0000256" key="6">
    <source>
        <dbReference type="SAM" id="MobiDB-lite"/>
    </source>
</evidence>
<keyword evidence="4 7" id="KW-1133">Transmembrane helix</keyword>
<dbReference type="GO" id="GO:0016020">
    <property type="term" value="C:membrane"/>
    <property type="evidence" value="ECO:0007669"/>
    <property type="project" value="UniProtKB-SubCell"/>
</dbReference>
<comment type="subcellular location">
    <subcellularLocation>
        <location evidence="1">Membrane</location>
    </subcellularLocation>
</comment>
<keyword evidence="5 7" id="KW-0472">Membrane</keyword>
<evidence type="ECO:0000256" key="1">
    <source>
        <dbReference type="ARBA" id="ARBA00004370"/>
    </source>
</evidence>